<organism evidence="2 3">
    <name type="scientific">Chroococcidiopsis thermalis (strain PCC 7203)</name>
    <dbReference type="NCBI Taxonomy" id="251229"/>
    <lineage>
        <taxon>Bacteria</taxon>
        <taxon>Bacillati</taxon>
        <taxon>Cyanobacteriota</taxon>
        <taxon>Cyanophyceae</taxon>
        <taxon>Chroococcidiopsidales</taxon>
        <taxon>Chroococcidiopsidaceae</taxon>
        <taxon>Chroococcidiopsis</taxon>
    </lineage>
</organism>
<evidence type="ECO:0000313" key="3">
    <source>
        <dbReference type="Proteomes" id="UP000010384"/>
    </source>
</evidence>
<dbReference type="RefSeq" id="WP_015154254.1">
    <property type="nucleotide sequence ID" value="NC_019695.1"/>
</dbReference>
<dbReference type="KEGG" id="cthe:Chro_2207"/>
<dbReference type="HOGENOM" id="CLU_100484_0_1_3"/>
<reference evidence="2 3" key="1">
    <citation type="submission" date="2012-06" db="EMBL/GenBank/DDBJ databases">
        <title>Finished chromosome of genome of Chroococcidiopsis thermalis PCC 7203.</title>
        <authorList>
            <consortium name="US DOE Joint Genome Institute"/>
            <person name="Gugger M."/>
            <person name="Coursin T."/>
            <person name="Rippka R."/>
            <person name="Tandeau De Marsac N."/>
            <person name="Huntemann M."/>
            <person name="Wei C.-L."/>
            <person name="Han J."/>
            <person name="Detter J.C."/>
            <person name="Han C."/>
            <person name="Tapia R."/>
            <person name="Davenport K."/>
            <person name="Daligault H."/>
            <person name="Erkkila T."/>
            <person name="Gu W."/>
            <person name="Munk A.C.C."/>
            <person name="Teshima H."/>
            <person name="Xu Y."/>
            <person name="Chain P."/>
            <person name="Chen A."/>
            <person name="Krypides N."/>
            <person name="Mavromatis K."/>
            <person name="Markowitz V."/>
            <person name="Szeto E."/>
            <person name="Ivanova N."/>
            <person name="Mikhailova N."/>
            <person name="Ovchinnikova G."/>
            <person name="Pagani I."/>
            <person name="Pati A."/>
            <person name="Goodwin L."/>
            <person name="Peters L."/>
            <person name="Pitluck S."/>
            <person name="Woyke T."/>
            <person name="Kerfeld C."/>
        </authorList>
    </citation>
    <scope>NUCLEOTIDE SEQUENCE [LARGE SCALE GENOMIC DNA]</scope>
    <source>
        <strain evidence="2 3">PCC 7203</strain>
    </source>
</reference>
<dbReference type="EMBL" id="CP003597">
    <property type="protein sequence ID" value="AFY87706.1"/>
    <property type="molecule type" value="Genomic_DNA"/>
</dbReference>
<evidence type="ECO:0000256" key="1">
    <source>
        <dbReference type="SAM" id="Phobius"/>
    </source>
</evidence>
<feature type="transmembrane region" description="Helical" evidence="1">
    <location>
        <begin position="40"/>
        <end position="64"/>
    </location>
</feature>
<gene>
    <name evidence="2" type="ORF">Chro_2207</name>
</gene>
<name>K9TZU8_CHRTP</name>
<dbReference type="InParanoid" id="K9TZU8"/>
<dbReference type="OrthoDB" id="510625at2"/>
<dbReference type="AlphaFoldDB" id="K9TZU8"/>
<evidence type="ECO:0000313" key="2">
    <source>
        <dbReference type="EMBL" id="AFY87706.1"/>
    </source>
</evidence>
<dbReference type="eggNOG" id="ENOG502ZB4N">
    <property type="taxonomic scope" value="Bacteria"/>
</dbReference>
<proteinExistence type="predicted"/>
<keyword evidence="1" id="KW-0472">Membrane</keyword>
<accession>K9TZU8</accession>
<keyword evidence="1" id="KW-1133">Transmembrane helix</keyword>
<keyword evidence="3" id="KW-1185">Reference proteome</keyword>
<dbReference type="Proteomes" id="UP000010384">
    <property type="component" value="Chromosome"/>
</dbReference>
<protein>
    <submittedName>
        <fullName evidence="2">Uncharacterized protein</fullName>
    </submittedName>
</protein>
<keyword evidence="1" id="KW-0812">Transmembrane</keyword>
<sequence length="194" mass="22406">MQPDLINLYITRDELQQLAGMSRRDWKAYDTLKKPDNIQIIILPGYLEQVFLLGWGLIPLYYLYKWKYRRQRLRNLLLEVDRYNDLIRIINLGDELEAAGNQGASIENREKAIAALQITRNSLSCAIKTEKILRKNRDLINRNLDLLSNGILSLQALQINAEASEYSKLLNEAVQLTIDVQTEMKKLEASGEKS</sequence>